<evidence type="ECO:0000313" key="4">
    <source>
        <dbReference type="EMBL" id="AWL65635.1"/>
    </source>
</evidence>
<dbReference type="InterPro" id="IPR055385">
    <property type="entry name" value="GpJ_HDII-ins2"/>
</dbReference>
<evidence type="ECO:0000259" key="2">
    <source>
        <dbReference type="Pfam" id="PF24801"/>
    </source>
</evidence>
<feature type="region of interest" description="Disordered" evidence="1">
    <location>
        <begin position="187"/>
        <end position="240"/>
    </location>
</feature>
<evidence type="ECO:0000256" key="1">
    <source>
        <dbReference type="SAM" id="MobiDB-lite"/>
    </source>
</evidence>
<dbReference type="RefSeq" id="WP_109547527.1">
    <property type="nucleotide sequence ID" value="NZ_CP029432.1"/>
</dbReference>
<keyword evidence="4" id="KW-0808">Transferase</keyword>
<feature type="domain" description="Tip attachment protein J HDII-ins2" evidence="2">
    <location>
        <begin position="551"/>
        <end position="650"/>
    </location>
</feature>
<dbReference type="Proteomes" id="UP000245760">
    <property type="component" value="Chromosome"/>
</dbReference>
<dbReference type="EMBL" id="CP029443">
    <property type="protein sequence ID" value="AWL59837.1"/>
    <property type="molecule type" value="Genomic_DNA"/>
</dbReference>
<dbReference type="NCBIfam" id="NF040662">
    <property type="entry name" value="attach_TipJ_rel"/>
    <property type="match status" value="1"/>
</dbReference>
<proteinExistence type="predicted"/>
<feature type="compositionally biased region" description="Acidic residues" evidence="1">
    <location>
        <begin position="262"/>
        <end position="275"/>
    </location>
</feature>
<dbReference type="Proteomes" id="UP000245649">
    <property type="component" value="Chromosome"/>
</dbReference>
<gene>
    <name evidence="4" type="ORF">DKC00_29805</name>
    <name evidence="3" type="ORF">DKC11_30315</name>
</gene>
<protein>
    <submittedName>
        <fullName evidence="4">Kinase</fullName>
    </submittedName>
</protein>
<dbReference type="GO" id="GO:0016301">
    <property type="term" value="F:kinase activity"/>
    <property type="evidence" value="ECO:0007669"/>
    <property type="project" value="UniProtKB-KW"/>
</dbReference>
<organism evidence="4 5">
    <name type="scientific">Klebsiella quasipneumoniae</name>
    <dbReference type="NCBI Taxonomy" id="1463165"/>
    <lineage>
        <taxon>Bacteria</taxon>
        <taxon>Pseudomonadati</taxon>
        <taxon>Pseudomonadota</taxon>
        <taxon>Gammaproteobacteria</taxon>
        <taxon>Enterobacterales</taxon>
        <taxon>Enterobacteriaceae</taxon>
        <taxon>Klebsiella/Raoultella group</taxon>
        <taxon>Klebsiella</taxon>
        <taxon>Klebsiella pneumoniae complex</taxon>
    </lineage>
</organism>
<keyword evidence="4" id="KW-0418">Kinase</keyword>
<evidence type="ECO:0000313" key="6">
    <source>
        <dbReference type="Proteomes" id="UP000245760"/>
    </source>
</evidence>
<dbReference type="Pfam" id="PF24801">
    <property type="entry name" value="FNIII-A_GpJ"/>
    <property type="match status" value="1"/>
</dbReference>
<reference evidence="5 6" key="1">
    <citation type="submission" date="2018-05" db="EMBL/GenBank/DDBJ databases">
        <title>Klebsiella quasipneumonaiae provides a window into carbapenemase gene transfer, plasmid rearrangements and nosocomial acquisition from the hospital environment.</title>
        <authorList>
            <person name="Mathers A.J."/>
            <person name="Vegesana K."/>
            <person name="Stoesser N."/>
            <person name="Crook D."/>
            <person name="Vaughan A."/>
            <person name="Barry K."/>
            <person name="Parikh H."/>
            <person name="Sebra R."/>
            <person name="Kotay S."/>
            <person name="Walker A.S."/>
            <person name="Sheppard A.E."/>
        </authorList>
    </citation>
    <scope>NUCLEOTIDE SEQUENCE [LARGE SCALE GENOMIC DNA]</scope>
    <source>
        <strain evidence="3 6">CAV1947</strain>
        <strain evidence="4 5">CAV2018</strain>
    </source>
</reference>
<accession>A0AAI8J0W0</accession>
<feature type="region of interest" description="Disordered" evidence="1">
    <location>
        <begin position="258"/>
        <end position="277"/>
    </location>
</feature>
<evidence type="ECO:0000313" key="3">
    <source>
        <dbReference type="EMBL" id="AWL59837.1"/>
    </source>
</evidence>
<dbReference type="AlphaFoldDB" id="A0AAI8J0W0"/>
<evidence type="ECO:0000313" key="5">
    <source>
        <dbReference type="Proteomes" id="UP000245649"/>
    </source>
</evidence>
<dbReference type="EMBL" id="CP029432">
    <property type="protein sequence ID" value="AWL65635.1"/>
    <property type="molecule type" value="Genomic_DNA"/>
</dbReference>
<keyword evidence="6" id="KW-1185">Reference proteome</keyword>
<sequence length="1027" mass="111538">MTIRIYPSRIPGAPLETHEHGNITLHQWMVRNVPGYSLERSHPIAVELNGRQLSPDEWPLCQLSPDSDIRIYPVPYGTGLEIAVWVSVAISAASAAYSLFFGPKVDLGGYSSGSGRSLELNPAKANTAKLGDPIREVFGRCRIYPDYLVQPVTRFDPDDPTRMTVEMFLCVGQGRFSFTGGDKRIGETPAASLGDGFSDKVYQPGEDVSSDPRSENWFNSTEVGGTSSGTGLDMAQTSPDSDDIIADSMTVSGASVTFTGLDTDDGDDDDEDDNSLPDSWVTRAIVEIKAPTNYLISASSGYSVFASSLLTELAPVAGMPVTLSFNSVDYDLVIASYTPGQEAVPGEGGSAAKIQASAAPVTYDFSTSSSTFMITWQGTTYTVSLVANYISMSGLLAAITEGLTGSGLVARDNGGTVLIAEAASPFVGGAITSSSLPAAVFGDAPVYTSGTASTGGSPAVTANVTLAYNSTTGTAFSGMPEGVQRLSLAHRGNEYQIVSSDGTTVTVERLVSGAVDESWPGFIARTMIDYEATGLNDTLSWLGPFLVCPENEVVDAFEVNFSFPNGICGFDSKGKKRLRHVEWEIQYRVYGSGSGWVSHQGEYALKNINGLGFTERITLSSPGLVEVRCRRRNEQGSNNARDNMYWQALRGRLLARPVSYSGVTTWAITVETGGKLAAQSDRRVSVIATREYDSGGNRTISGAFRHVANSLGFNANQLDTSAINALETAWWTSRGEYFDYEASSDSASAKDIFDKITEAGMSYFLLSDGLLSAGREGVKNWTGIITPQDTVEEMQTSFRAPSDDDYDGVDVTYINPVTWAEEIVQCRTADNPVPRKVESYSLGIVMTADRAYRIGMRRLMKYLHQRRTYECTTELLGWCYQFGDHIILSDDIPTGKTISCLIEGVTFDDEVITLTVTELLDWSYANPRCWIQFQGGRPSTRLLTPTRVDDFTLTIPFNDDLHPEDWIMDDPDVELPRLLFCDSEKGARHGIVQEIVPSDDCTCQVTAPEYKEIFYAYDDATYPGDVA</sequence>
<name>A0AAI8J0W0_9ENTR</name>